<dbReference type="InterPro" id="IPR021120">
    <property type="entry name" value="KduI/IolB_isomerase"/>
</dbReference>
<dbReference type="Proteomes" id="UP001499854">
    <property type="component" value="Unassembled WGS sequence"/>
</dbReference>
<comment type="caution">
    <text evidence="2">The sequence shown here is derived from an EMBL/GenBank/DDBJ whole genome shotgun (WGS) entry which is preliminary data.</text>
</comment>
<dbReference type="NCBIfam" id="TIGR04378">
    <property type="entry name" value="myo_inos_iolB"/>
    <property type="match status" value="1"/>
</dbReference>
<dbReference type="InterPro" id="IPR011051">
    <property type="entry name" value="RmlC_Cupin_sf"/>
</dbReference>
<dbReference type="EMBL" id="BAAAQM010000002">
    <property type="protein sequence ID" value="GAA1954128.1"/>
    <property type="molecule type" value="Genomic_DNA"/>
</dbReference>
<dbReference type="InterPro" id="IPR024203">
    <property type="entry name" value="Deoxy-glucuronate_isom_IolB"/>
</dbReference>
<evidence type="ECO:0000313" key="3">
    <source>
        <dbReference type="Proteomes" id="UP001499854"/>
    </source>
</evidence>
<dbReference type="RefSeq" id="WP_344655411.1">
    <property type="nucleotide sequence ID" value="NZ_BAAAQM010000002.1"/>
</dbReference>
<keyword evidence="1 2" id="KW-0413">Isomerase</keyword>
<keyword evidence="3" id="KW-1185">Reference proteome</keyword>
<reference evidence="2 3" key="1">
    <citation type="journal article" date="2019" name="Int. J. Syst. Evol. Microbiol.">
        <title>The Global Catalogue of Microorganisms (GCM) 10K type strain sequencing project: providing services to taxonomists for standard genome sequencing and annotation.</title>
        <authorList>
            <consortium name="The Broad Institute Genomics Platform"/>
            <consortium name="The Broad Institute Genome Sequencing Center for Infectious Disease"/>
            <person name="Wu L."/>
            <person name="Ma J."/>
        </authorList>
    </citation>
    <scope>NUCLEOTIDE SEQUENCE [LARGE SCALE GENOMIC DNA]</scope>
    <source>
        <strain evidence="2 3">JCM 16013</strain>
    </source>
</reference>
<accession>A0ABN2QKH8</accession>
<gene>
    <name evidence="2" type="primary">iolB</name>
    <name evidence="2" type="ORF">GCM10009838_06900</name>
</gene>
<dbReference type="Gene3D" id="2.60.120.10">
    <property type="entry name" value="Jelly Rolls"/>
    <property type="match status" value="2"/>
</dbReference>
<sequence>MTDVDITPESAGWRYAGLRTAAFAGNHRFFTAADEALVVPLSGACTVKCGTREFFLQGRADVFAGPTDFAYIPRNSTVTLIAASGMCRVAIPTARAEADLPFRYGARETVPIERRGAGPAARTVRNFCVPETFDTDRLLAVEVVTPGGNWSSWPPHKHDEDVEGGETAKEEIYYYEGGPAYQRVYSSAAGEIDVLREVRAGDVVLIPYGYHGPSMAMPGYDLYYLNVLAGADRGARRSMAFSDDPRHAWVRETWTA</sequence>
<dbReference type="Pfam" id="PF04962">
    <property type="entry name" value="KduI"/>
    <property type="match status" value="1"/>
</dbReference>
<evidence type="ECO:0000256" key="1">
    <source>
        <dbReference type="ARBA" id="ARBA00023235"/>
    </source>
</evidence>
<dbReference type="InterPro" id="IPR014710">
    <property type="entry name" value="RmlC-like_jellyroll"/>
</dbReference>
<proteinExistence type="predicted"/>
<evidence type="ECO:0000313" key="2">
    <source>
        <dbReference type="EMBL" id="GAA1954128.1"/>
    </source>
</evidence>
<dbReference type="PANTHER" id="PTHR39193">
    <property type="entry name" value="5-DEOXY-GLUCURONATE ISOMERASE"/>
    <property type="match status" value="1"/>
</dbReference>
<dbReference type="GO" id="GO:0016853">
    <property type="term" value="F:isomerase activity"/>
    <property type="evidence" value="ECO:0007669"/>
    <property type="project" value="UniProtKB-KW"/>
</dbReference>
<protein>
    <submittedName>
        <fullName evidence="2">5-deoxy-glucuronate isomerase</fullName>
    </submittedName>
</protein>
<dbReference type="PANTHER" id="PTHR39193:SF1">
    <property type="entry name" value="5-DEOXY-GLUCURONATE ISOMERASE"/>
    <property type="match status" value="1"/>
</dbReference>
<name>A0ABN2QKH8_9ACTN</name>
<dbReference type="PIRSF" id="PIRSF036628">
    <property type="entry name" value="IolB"/>
    <property type="match status" value="1"/>
</dbReference>
<dbReference type="SUPFAM" id="SSF51182">
    <property type="entry name" value="RmlC-like cupins"/>
    <property type="match status" value="1"/>
</dbReference>
<organism evidence="2 3">
    <name type="scientific">Catenulispora subtropica</name>
    <dbReference type="NCBI Taxonomy" id="450798"/>
    <lineage>
        <taxon>Bacteria</taxon>
        <taxon>Bacillati</taxon>
        <taxon>Actinomycetota</taxon>
        <taxon>Actinomycetes</taxon>
        <taxon>Catenulisporales</taxon>
        <taxon>Catenulisporaceae</taxon>
        <taxon>Catenulispora</taxon>
    </lineage>
</organism>